<dbReference type="GeneID" id="95988679"/>
<protein>
    <submittedName>
        <fullName evidence="1">Uncharacterized protein</fullName>
    </submittedName>
</protein>
<dbReference type="Gene3D" id="1.25.40.20">
    <property type="entry name" value="Ankyrin repeat-containing domain"/>
    <property type="match status" value="1"/>
</dbReference>
<evidence type="ECO:0000313" key="2">
    <source>
        <dbReference type="Proteomes" id="UP001565368"/>
    </source>
</evidence>
<dbReference type="EMBL" id="JBBXJM010000006">
    <property type="protein sequence ID" value="KAL1405954.1"/>
    <property type="molecule type" value="Genomic_DNA"/>
</dbReference>
<dbReference type="Proteomes" id="UP001565368">
    <property type="component" value="Unassembled WGS sequence"/>
</dbReference>
<sequence>MANSALSLLWKGSRPRQVHTLPTSGLTRQLLVQIHFEARHSPFAEVSLPIRDALRTASAAQVATYFIWMYRYASVWAIRGRRNTPAPRSFSTPTPPQSFYFPVAILVEPARRAHGRGDEDVPWVMWPVKLFDKDFARYSGGTCDILDGRIRLDDVLLWALHHRVVTIKVASAIASQAAKLGFPQMLGAQMTNPHPVSMSRRVTDGDLPLRLTGQCGPPLRSEDRELLVFLLDNGYILNSLHSWILYWAVEHGDVQVTALLVSLGAPFTKDDVLRAIKRRHATVAKILVQHPCQPLREHQALGPGAVQLCDDLLSASRECDTLWSYFASVRHSESLSGRYDLRASFDSEGNELHKDPGPILIQFRR</sequence>
<keyword evidence="2" id="KW-1185">Reference proteome</keyword>
<evidence type="ECO:0000313" key="1">
    <source>
        <dbReference type="EMBL" id="KAL1405954.1"/>
    </source>
</evidence>
<reference evidence="1 2" key="1">
    <citation type="submission" date="2023-08" db="EMBL/GenBank/DDBJ databases">
        <title>Annotated Genome Sequence of Vanrija albida AlHP1.</title>
        <authorList>
            <person name="Herzog R."/>
        </authorList>
    </citation>
    <scope>NUCLEOTIDE SEQUENCE [LARGE SCALE GENOMIC DNA]</scope>
    <source>
        <strain evidence="1 2">AlHP1</strain>
    </source>
</reference>
<proteinExistence type="predicted"/>
<name>A0ABR3PU29_9TREE</name>
<dbReference type="RefSeq" id="XP_069205898.1">
    <property type="nucleotide sequence ID" value="XM_069356057.1"/>
</dbReference>
<dbReference type="InterPro" id="IPR036770">
    <property type="entry name" value="Ankyrin_rpt-contain_sf"/>
</dbReference>
<organism evidence="1 2">
    <name type="scientific">Vanrija albida</name>
    <dbReference type="NCBI Taxonomy" id="181172"/>
    <lineage>
        <taxon>Eukaryota</taxon>
        <taxon>Fungi</taxon>
        <taxon>Dikarya</taxon>
        <taxon>Basidiomycota</taxon>
        <taxon>Agaricomycotina</taxon>
        <taxon>Tremellomycetes</taxon>
        <taxon>Trichosporonales</taxon>
        <taxon>Trichosporonaceae</taxon>
        <taxon>Vanrija</taxon>
    </lineage>
</organism>
<dbReference type="SUPFAM" id="SSF48403">
    <property type="entry name" value="Ankyrin repeat"/>
    <property type="match status" value="1"/>
</dbReference>
<gene>
    <name evidence="1" type="ORF">Q8F55_007636</name>
</gene>
<comment type="caution">
    <text evidence="1">The sequence shown here is derived from an EMBL/GenBank/DDBJ whole genome shotgun (WGS) entry which is preliminary data.</text>
</comment>
<accession>A0ABR3PU29</accession>